<evidence type="ECO:0000313" key="4">
    <source>
        <dbReference type="EMBL" id="ARU57731.1"/>
    </source>
</evidence>
<name>A0A1Y0IB78_9GAMM</name>
<dbReference type="Gene3D" id="3.40.50.720">
    <property type="entry name" value="NAD(P)-binding Rossmann-like Domain"/>
    <property type="match status" value="1"/>
</dbReference>
<gene>
    <name evidence="4" type="ORF">OLMES_3710</name>
</gene>
<dbReference type="InterPro" id="IPR027051">
    <property type="entry name" value="XdhC_Rossmann_dom"/>
</dbReference>
<dbReference type="AlphaFoldDB" id="A0A1Y0IB78"/>
<evidence type="ECO:0000313" key="5">
    <source>
        <dbReference type="Proteomes" id="UP000196027"/>
    </source>
</evidence>
<dbReference type="PANTHER" id="PTHR30388">
    <property type="entry name" value="ALDEHYDE OXIDOREDUCTASE MOLYBDENUM COFACTOR ASSEMBLY PROTEIN"/>
    <property type="match status" value="1"/>
</dbReference>
<dbReference type="SUPFAM" id="SSF51735">
    <property type="entry name" value="NAD(P)-binding Rossmann-fold domains"/>
    <property type="match status" value="1"/>
</dbReference>
<accession>A0A1Y0IB78</accession>
<dbReference type="OrthoDB" id="61481at2"/>
<dbReference type="InterPro" id="IPR003777">
    <property type="entry name" value="XdhC_CoxI"/>
</dbReference>
<dbReference type="Pfam" id="PF02625">
    <property type="entry name" value="XdhC_CoxI"/>
    <property type="match status" value="1"/>
</dbReference>
<dbReference type="Proteomes" id="UP000196027">
    <property type="component" value="Chromosome"/>
</dbReference>
<evidence type="ECO:0000259" key="2">
    <source>
        <dbReference type="Pfam" id="PF02625"/>
    </source>
</evidence>
<dbReference type="RefSeq" id="WP_087462597.1">
    <property type="nucleotide sequence ID" value="NZ_CP021425.1"/>
</dbReference>
<evidence type="ECO:0000256" key="1">
    <source>
        <dbReference type="SAM" id="MobiDB-lite"/>
    </source>
</evidence>
<dbReference type="Pfam" id="PF13478">
    <property type="entry name" value="XdhC_C"/>
    <property type="match status" value="1"/>
</dbReference>
<evidence type="ECO:0000259" key="3">
    <source>
        <dbReference type="Pfam" id="PF13478"/>
    </source>
</evidence>
<feature type="compositionally biased region" description="Basic and acidic residues" evidence="1">
    <location>
        <begin position="272"/>
        <end position="284"/>
    </location>
</feature>
<dbReference type="NCBIfam" id="TIGR02964">
    <property type="entry name" value="xanthine_xdhC"/>
    <property type="match status" value="1"/>
</dbReference>
<feature type="region of interest" description="Disordered" evidence="1">
    <location>
        <begin position="272"/>
        <end position="301"/>
    </location>
</feature>
<keyword evidence="5" id="KW-1185">Reference proteome</keyword>
<protein>
    <submittedName>
        <fullName evidence="4">Xanthine and Co dehydrogenase maturation factor</fullName>
    </submittedName>
</protein>
<dbReference type="PANTHER" id="PTHR30388:SF6">
    <property type="entry name" value="XANTHINE DEHYDROGENASE SUBUNIT A-RELATED"/>
    <property type="match status" value="1"/>
</dbReference>
<organism evidence="4 5">
    <name type="scientific">Oleiphilus messinensis</name>
    <dbReference type="NCBI Taxonomy" id="141451"/>
    <lineage>
        <taxon>Bacteria</taxon>
        <taxon>Pseudomonadati</taxon>
        <taxon>Pseudomonadota</taxon>
        <taxon>Gammaproteobacteria</taxon>
        <taxon>Oceanospirillales</taxon>
        <taxon>Oleiphilaceae</taxon>
        <taxon>Oleiphilus</taxon>
    </lineage>
</organism>
<dbReference type="KEGG" id="ome:OLMES_3710"/>
<dbReference type="InterPro" id="IPR036291">
    <property type="entry name" value="NAD(P)-bd_dom_sf"/>
</dbReference>
<sequence>MNNLNWISALQACQQRGEAHALVTILGCSGSTPRDQSSKMVVTADQTYDTIGGGNLEFTITNKARELLAQHHEGQEIYPMPLGGALGQCCGGNVTVLVETFAACQFRVALVGAGHVAQELIKILGALPCRVTWIDSRGELFPDQIPPNTRIQVTATPVTCIPSLPAGSDLLILTHNHQLDYELTEAALKHGALRHIGLIGSQTKANRFQHRLRAAGFTTEQISAVQCPVGLAEVPGKLPMEVAVSIAGELIALEHRDKTAPVHRGIPWREIKRQLQPGDPEKLEPTQPHLRLRSARPEQES</sequence>
<dbReference type="InterPro" id="IPR052698">
    <property type="entry name" value="MoCofactor_Util/Proc"/>
</dbReference>
<feature type="domain" description="XdhC- CoxI" evidence="2">
    <location>
        <begin position="14"/>
        <end position="73"/>
    </location>
</feature>
<feature type="domain" description="XdhC Rossmann" evidence="3">
    <location>
        <begin position="109"/>
        <end position="250"/>
    </location>
</feature>
<proteinExistence type="predicted"/>
<dbReference type="InterPro" id="IPR014308">
    <property type="entry name" value="Xanthine_DH_XdhC"/>
</dbReference>
<dbReference type="EMBL" id="CP021425">
    <property type="protein sequence ID" value="ARU57731.1"/>
    <property type="molecule type" value="Genomic_DNA"/>
</dbReference>
<reference evidence="4 5" key="1">
    <citation type="submission" date="2017-05" db="EMBL/GenBank/DDBJ databases">
        <title>Genomic insights into alkan degradation activity of Oleiphilus messinensis.</title>
        <authorList>
            <person name="Kozyavkin S.A."/>
            <person name="Slesarev A.I."/>
            <person name="Golyshin P.N."/>
            <person name="Korzhenkov A."/>
            <person name="Golyshina O.N."/>
            <person name="Toshchakov S.V."/>
        </authorList>
    </citation>
    <scope>NUCLEOTIDE SEQUENCE [LARGE SCALE GENOMIC DNA]</scope>
    <source>
        <strain evidence="4 5">ME102</strain>
    </source>
</reference>